<gene>
    <name evidence="1" type="ORF">D9V34_11075</name>
</gene>
<accession>A0A3L7ASE1</accession>
<dbReference type="Proteomes" id="UP000269438">
    <property type="component" value="Unassembled WGS sequence"/>
</dbReference>
<dbReference type="InterPro" id="IPR034660">
    <property type="entry name" value="DinB/YfiT-like"/>
</dbReference>
<dbReference type="AlphaFoldDB" id="A0A3L7ASE1"/>
<dbReference type="InterPro" id="IPR007061">
    <property type="entry name" value="MST-like"/>
</dbReference>
<dbReference type="EMBL" id="RCUY01000009">
    <property type="protein sequence ID" value="RLP82322.1"/>
    <property type="molecule type" value="Genomic_DNA"/>
</dbReference>
<name>A0A3L7ASE1_9MICO</name>
<protein>
    <submittedName>
        <fullName evidence="1">DinB family protein</fullName>
    </submittedName>
</protein>
<evidence type="ECO:0000313" key="1">
    <source>
        <dbReference type="EMBL" id="RLP82322.1"/>
    </source>
</evidence>
<proteinExistence type="predicted"/>
<sequence length="222" mass="24881">MQTMSGPSPVRSKAMRPSGRVRYWMLFVISNPFDDLKLTLLVFDVNPVCQTEWMKRIDPLPSGDERAILVSLLDYHRATLLDKTAGLDDTQLAERTTVSTLTLGGLLRHLTFVEDVWMVRRFQGEDMPEPWASAPWSDDPDWELTSAAGLSAETLRADYLAAIERSRTILSEGDFDAHAALPDQFGAYWNLRGIIAHLIEETAQHNGHADIIREALDGTVSD</sequence>
<evidence type="ECO:0000313" key="2">
    <source>
        <dbReference type="Proteomes" id="UP000269438"/>
    </source>
</evidence>
<dbReference type="Gene3D" id="1.20.120.450">
    <property type="entry name" value="dinb family like domain"/>
    <property type="match status" value="1"/>
</dbReference>
<dbReference type="SUPFAM" id="SSF109854">
    <property type="entry name" value="DinB/YfiT-like putative metalloenzymes"/>
    <property type="match status" value="1"/>
</dbReference>
<keyword evidence="2" id="KW-1185">Reference proteome</keyword>
<comment type="caution">
    <text evidence="1">The sequence shown here is derived from an EMBL/GenBank/DDBJ whole genome shotgun (WGS) entry which is preliminary data.</text>
</comment>
<dbReference type="OrthoDB" id="4548523at2"/>
<reference evidence="1 2" key="1">
    <citation type="submission" date="2018-10" db="EMBL/GenBank/DDBJ databases">
        <authorList>
            <person name="Li J."/>
        </authorList>
    </citation>
    <scope>NUCLEOTIDE SEQUENCE [LARGE SCALE GENOMIC DNA]</scope>
    <source>
        <strain evidence="1 2">JCM 11654</strain>
    </source>
</reference>
<dbReference type="Pfam" id="PF04978">
    <property type="entry name" value="MST"/>
    <property type="match status" value="1"/>
</dbReference>
<organism evidence="1 2">
    <name type="scientific">Mycetocola lacteus</name>
    <dbReference type="NCBI Taxonomy" id="76637"/>
    <lineage>
        <taxon>Bacteria</taxon>
        <taxon>Bacillati</taxon>
        <taxon>Actinomycetota</taxon>
        <taxon>Actinomycetes</taxon>
        <taxon>Micrococcales</taxon>
        <taxon>Microbacteriaceae</taxon>
        <taxon>Mycetocola</taxon>
    </lineage>
</organism>